<evidence type="ECO:0000259" key="9">
    <source>
        <dbReference type="Pfam" id="PF02384"/>
    </source>
</evidence>
<gene>
    <name evidence="10" type="ORF">IC610_13805</name>
</gene>
<evidence type="ECO:0000256" key="8">
    <source>
        <dbReference type="SAM" id="Coils"/>
    </source>
</evidence>
<dbReference type="EC" id="2.1.1.72" evidence="2"/>
<proteinExistence type="inferred from homology"/>
<accession>A0ABR8ZE03</accession>
<comment type="caution">
    <text evidence="10">The sequence shown here is derived from an EMBL/GenBank/DDBJ whole genome shotgun (WGS) entry which is preliminary data.</text>
</comment>
<dbReference type="PANTHER" id="PTHR33841">
    <property type="entry name" value="DNA METHYLTRANSFERASE YEEA-RELATED"/>
    <property type="match status" value="1"/>
</dbReference>
<sequence>MGNLGDKNFWKKNYGLLPMHLVPQNGEERFLMLNGGTSDFCFQSFESDDSFETYFQSSWSTNTKNYLILGEDKLKIFNWYNNSVEEVSKTQVLSNSEKFYEYLLLKSFKTQNDVVPFIIDIFRQLRNLTLEKENAKEALNLLYLLLVSIEEDFSTIKFEDWGFNVENIPDRFEYFVETIRSGIKSIKPNLDLILRHTSGALFQEAHREVIYFSPQRDLFGGVSSKLITKTDSYSSIHYTPQYIARSIVENCLKEIDIEKNELIILDPACGSSEFLIEVLKQLRELDYKGRVSIKGFDISESAINTSRFLLEYENRTQWQNNLSIDLKLVEDSLSENWGQNNDIVLMNPPFVSWELIKNKESRTIILDTLSESFKKGKPNQASAFFYKAKGALAGSGILGCVLPSSILQRESYSSLRNEFQEELTIKLIAKLGNFVFEDALTDVSLFIGKKPKSALTPKVIWAKNEKGAVQEALRELRKSTENNELSIDEKKYSIYTPTSFPFVKDSWNIISLKENNFIKNTERFILDNKLVHISKIFTVKQGIRSGNNNAFIISKEVFDSIPEAEKHLYRKVIGNDSIKNGVITLKNYIWYPYDEEKSLFQSEGELLDFAPYSYFRLLEYKNVLTNRPRNSEVNWWLLSEHRAWLRKKEKRLFSTEFGKSDSFGFDNVGDFVVERGNAWSSKRAMSDDDFFFYLSVFSSGIFDNFLSIFSKPIMSGYYLGQTYTKDIPIPNIYTLDKKSEEYVKLVELGKELSKGNSLAKYSIDEILTTYFYPKF</sequence>
<dbReference type="InterPro" id="IPR050953">
    <property type="entry name" value="N4_N6_ade-DNA_methylase"/>
</dbReference>
<dbReference type="GO" id="GO:0008168">
    <property type="term" value="F:methyltransferase activity"/>
    <property type="evidence" value="ECO:0007669"/>
    <property type="project" value="UniProtKB-KW"/>
</dbReference>
<comment type="similarity">
    <text evidence="1">Belongs to the N(4)/N(6)-methyltransferase family.</text>
</comment>
<name>A0ABR8ZE03_9FLAO</name>
<evidence type="ECO:0000256" key="7">
    <source>
        <dbReference type="ARBA" id="ARBA00047942"/>
    </source>
</evidence>
<reference evidence="10 11" key="1">
    <citation type="submission" date="2020-09" db="EMBL/GenBank/DDBJ databases">
        <title>Genome seq and assembly of Chryseobacterium sp.</title>
        <authorList>
            <person name="Chhetri G."/>
        </authorList>
    </citation>
    <scope>NUCLEOTIDE SEQUENCE [LARGE SCALE GENOMIC DNA]</scope>
    <source>
        <strain evidence="10 11">GCR10</strain>
    </source>
</reference>
<evidence type="ECO:0000256" key="1">
    <source>
        <dbReference type="ARBA" id="ARBA00006594"/>
    </source>
</evidence>
<dbReference type="PRINTS" id="PR00507">
    <property type="entry name" value="N12N6MTFRASE"/>
</dbReference>
<keyword evidence="6" id="KW-0238">DNA-binding</keyword>
<evidence type="ECO:0000256" key="6">
    <source>
        <dbReference type="ARBA" id="ARBA00023125"/>
    </source>
</evidence>
<dbReference type="Gene3D" id="3.40.50.150">
    <property type="entry name" value="Vaccinia Virus protein VP39"/>
    <property type="match status" value="1"/>
</dbReference>
<evidence type="ECO:0000256" key="4">
    <source>
        <dbReference type="ARBA" id="ARBA00022679"/>
    </source>
</evidence>
<dbReference type="EMBL" id="JACYFS010000004">
    <property type="protein sequence ID" value="MBD8083490.1"/>
    <property type="molecule type" value="Genomic_DNA"/>
</dbReference>
<keyword evidence="4" id="KW-0808">Transferase</keyword>
<keyword evidence="3 10" id="KW-0489">Methyltransferase</keyword>
<dbReference type="SUPFAM" id="SSF53335">
    <property type="entry name" value="S-adenosyl-L-methionine-dependent methyltransferases"/>
    <property type="match status" value="1"/>
</dbReference>
<dbReference type="GO" id="GO:0032259">
    <property type="term" value="P:methylation"/>
    <property type="evidence" value="ECO:0007669"/>
    <property type="project" value="UniProtKB-KW"/>
</dbReference>
<dbReference type="InterPro" id="IPR029063">
    <property type="entry name" value="SAM-dependent_MTases_sf"/>
</dbReference>
<dbReference type="InterPro" id="IPR003356">
    <property type="entry name" value="DNA_methylase_A-5"/>
</dbReference>
<dbReference type="PROSITE" id="PS00092">
    <property type="entry name" value="N6_MTASE"/>
    <property type="match status" value="1"/>
</dbReference>
<organism evidence="10 11">
    <name type="scientific">Chryseobacterium caseinilyticum</name>
    <dbReference type="NCBI Taxonomy" id="2771428"/>
    <lineage>
        <taxon>Bacteria</taxon>
        <taxon>Pseudomonadati</taxon>
        <taxon>Bacteroidota</taxon>
        <taxon>Flavobacteriia</taxon>
        <taxon>Flavobacteriales</taxon>
        <taxon>Weeksellaceae</taxon>
        <taxon>Chryseobacterium group</taxon>
        <taxon>Chryseobacterium</taxon>
    </lineage>
</organism>
<feature type="coiled-coil region" evidence="8">
    <location>
        <begin position="118"/>
        <end position="145"/>
    </location>
</feature>
<dbReference type="Proteomes" id="UP000637299">
    <property type="component" value="Unassembled WGS sequence"/>
</dbReference>
<dbReference type="RefSeq" id="WP_191737396.1">
    <property type="nucleotide sequence ID" value="NZ_JACYFS010000004.1"/>
</dbReference>
<dbReference type="PANTHER" id="PTHR33841:SF6">
    <property type="entry name" value="TYPE II METHYLTRANSFERASE M.HINDII"/>
    <property type="match status" value="1"/>
</dbReference>
<evidence type="ECO:0000256" key="5">
    <source>
        <dbReference type="ARBA" id="ARBA00022747"/>
    </source>
</evidence>
<keyword evidence="8" id="KW-0175">Coiled coil</keyword>
<evidence type="ECO:0000256" key="3">
    <source>
        <dbReference type="ARBA" id="ARBA00022603"/>
    </source>
</evidence>
<keyword evidence="5" id="KW-0680">Restriction system</keyword>
<comment type="catalytic activity">
    <reaction evidence="7">
        <text>a 2'-deoxyadenosine in DNA + S-adenosyl-L-methionine = an N(6)-methyl-2'-deoxyadenosine in DNA + S-adenosyl-L-homocysteine + H(+)</text>
        <dbReference type="Rhea" id="RHEA:15197"/>
        <dbReference type="Rhea" id="RHEA-COMP:12418"/>
        <dbReference type="Rhea" id="RHEA-COMP:12419"/>
        <dbReference type="ChEBI" id="CHEBI:15378"/>
        <dbReference type="ChEBI" id="CHEBI:57856"/>
        <dbReference type="ChEBI" id="CHEBI:59789"/>
        <dbReference type="ChEBI" id="CHEBI:90615"/>
        <dbReference type="ChEBI" id="CHEBI:90616"/>
        <dbReference type="EC" id="2.1.1.72"/>
    </reaction>
</comment>
<evidence type="ECO:0000313" key="10">
    <source>
        <dbReference type="EMBL" id="MBD8083490.1"/>
    </source>
</evidence>
<keyword evidence="11" id="KW-1185">Reference proteome</keyword>
<dbReference type="InterPro" id="IPR002052">
    <property type="entry name" value="DNA_methylase_N6_adenine_CS"/>
</dbReference>
<protein>
    <recommendedName>
        <fullName evidence="2">site-specific DNA-methyltransferase (adenine-specific)</fullName>
        <ecNumber evidence="2">2.1.1.72</ecNumber>
    </recommendedName>
</protein>
<feature type="domain" description="DNA methylase adenine-specific" evidence="9">
    <location>
        <begin position="234"/>
        <end position="487"/>
    </location>
</feature>
<evidence type="ECO:0000256" key="2">
    <source>
        <dbReference type="ARBA" id="ARBA00011900"/>
    </source>
</evidence>
<dbReference type="Pfam" id="PF02384">
    <property type="entry name" value="N6_Mtase"/>
    <property type="match status" value="1"/>
</dbReference>
<evidence type="ECO:0000313" key="11">
    <source>
        <dbReference type="Proteomes" id="UP000637299"/>
    </source>
</evidence>